<name>W6Q481_PENRF</name>
<dbReference type="EMBL" id="HG792016">
    <property type="protein sequence ID" value="CDM31155.1"/>
    <property type="molecule type" value="Genomic_DNA"/>
</dbReference>
<feature type="compositionally biased region" description="Low complexity" evidence="1">
    <location>
        <begin position="177"/>
        <end position="192"/>
    </location>
</feature>
<keyword evidence="3" id="KW-1185">Reference proteome</keyword>
<feature type="compositionally biased region" description="Basic and acidic residues" evidence="1">
    <location>
        <begin position="201"/>
        <end position="211"/>
    </location>
</feature>
<sequence>MVPLKKLFHTDKSLSRSVTTPGHEDCGIDLRYFQTAVDSPTRSPFEGGFPSRNSQSLDVGHHFDQIEKHFEDLHDRLERPISPQPQLQPLSTHFALSKSQNGRHIDLMEALFSTDPTTTPEPLSPPASLYNEDVAERNMTRFIRIQYRNGLASSGILSALYQEDVADRNIAKYSAPARPLSHLSSRSSPAAPGTVRIPESQQRKDRKREPGKPSWTSAENLRTQPSPDDGSGTSSPRSQSQLGNRLRPQRSAPSLSADEGVVPQGNAPPAPVSRLGVPPAYKQGKRWSNTPLPDSPTIPIPMGESDGTAEAPRPPATIDRRTQGSLPPPQLSELASKKNARGLSINTKLAAKGRPKIAHRAIQPPTPSTYELTQAPSIAEVMNSPLPVPSPISPPKSSPRFKPSDVMEFFTKAYKSVQSPHTTYETLQDAIVREVNSHEAFRRVPVPAPGPPFTPSADQAEFSNCSRPATGLHRSASAKKRLMNRNSYKHKRAPETRRSISTSVGYDRLLRKVSGSPARRRHTDAPPPTPGFLAEFQPRTEPIITRPGSGEPITYLDVLHASSEHQPLSTGGCASLSVPRKQGRSKSIGDLCLGSNMPFVPGTVYCMQAHSAPSSDSSHEDSDDDIIQLPNPCPPPRVQIECVDENNVRYVIDTASPDEAHKLMYWPHQVRRNGTTSPYGNSLSPLSRARMQLRGSRSVETYQDGINVLFATQAGCFYFAA</sequence>
<evidence type="ECO:0000313" key="2">
    <source>
        <dbReference type="EMBL" id="CDM31155.1"/>
    </source>
</evidence>
<evidence type="ECO:0000313" key="3">
    <source>
        <dbReference type="Proteomes" id="UP000030686"/>
    </source>
</evidence>
<feature type="region of interest" description="Disordered" evidence="1">
    <location>
        <begin position="506"/>
        <end position="535"/>
    </location>
</feature>
<gene>
    <name evidence="2" type="ORF">PROQFM164_S02g001305</name>
</gene>
<evidence type="ECO:0000256" key="1">
    <source>
        <dbReference type="SAM" id="MobiDB-lite"/>
    </source>
</evidence>
<dbReference type="AlphaFoldDB" id="W6Q481"/>
<dbReference type="OMA" id="SHRYHIQ"/>
<protein>
    <submittedName>
        <fullName evidence="2">Genomic scaffold, ProqFM164S02</fullName>
    </submittedName>
</protein>
<feature type="compositionally biased region" description="Polar residues" evidence="1">
    <location>
        <begin position="214"/>
        <end position="224"/>
    </location>
</feature>
<proteinExistence type="predicted"/>
<feature type="compositionally biased region" description="Low complexity" evidence="1">
    <location>
        <begin position="225"/>
        <end position="238"/>
    </location>
</feature>
<accession>W6Q481</accession>
<organism evidence="2 3">
    <name type="scientific">Penicillium roqueforti (strain FM164)</name>
    <dbReference type="NCBI Taxonomy" id="1365484"/>
    <lineage>
        <taxon>Eukaryota</taxon>
        <taxon>Fungi</taxon>
        <taxon>Dikarya</taxon>
        <taxon>Ascomycota</taxon>
        <taxon>Pezizomycotina</taxon>
        <taxon>Eurotiomycetes</taxon>
        <taxon>Eurotiomycetidae</taxon>
        <taxon>Eurotiales</taxon>
        <taxon>Aspergillaceae</taxon>
        <taxon>Penicillium</taxon>
    </lineage>
</organism>
<dbReference type="Proteomes" id="UP000030686">
    <property type="component" value="Unassembled WGS sequence"/>
</dbReference>
<reference evidence="2" key="1">
    <citation type="journal article" date="2014" name="Nat. Commun.">
        <title>Multiple recent horizontal transfers of a large genomic region in cheese making fungi.</title>
        <authorList>
            <person name="Cheeseman K."/>
            <person name="Ropars J."/>
            <person name="Renault P."/>
            <person name="Dupont J."/>
            <person name="Gouzy J."/>
            <person name="Branca A."/>
            <person name="Abraham A.L."/>
            <person name="Ceppi M."/>
            <person name="Conseiller E."/>
            <person name="Debuchy R."/>
            <person name="Malagnac F."/>
            <person name="Goarin A."/>
            <person name="Silar P."/>
            <person name="Lacoste S."/>
            <person name="Sallet E."/>
            <person name="Bensimon A."/>
            <person name="Giraud T."/>
            <person name="Brygoo Y."/>
        </authorList>
    </citation>
    <scope>NUCLEOTIDE SEQUENCE [LARGE SCALE GENOMIC DNA]</scope>
    <source>
        <strain evidence="2">FM164</strain>
    </source>
</reference>
<dbReference type="OrthoDB" id="4524386at2759"/>
<feature type="region of interest" description="Disordered" evidence="1">
    <location>
        <begin position="177"/>
        <end position="370"/>
    </location>
</feature>